<dbReference type="PANTHER" id="PTHR44591:SF14">
    <property type="entry name" value="PROTEIN PILG"/>
    <property type="match status" value="1"/>
</dbReference>
<dbReference type="InterPro" id="IPR011006">
    <property type="entry name" value="CheY-like_superfamily"/>
</dbReference>
<dbReference type="SMART" id="SM00448">
    <property type="entry name" value="REC"/>
    <property type="match status" value="1"/>
</dbReference>
<dbReference type="InterPro" id="IPR001789">
    <property type="entry name" value="Sig_transdc_resp-reg_receiver"/>
</dbReference>
<evidence type="ECO:0000313" key="6">
    <source>
        <dbReference type="Proteomes" id="UP001597418"/>
    </source>
</evidence>
<dbReference type="EMBL" id="JBHUMB010000005">
    <property type="protein sequence ID" value="MFD2742414.1"/>
    <property type="molecule type" value="Genomic_DNA"/>
</dbReference>
<proteinExistence type="predicted"/>
<comment type="caution">
    <text evidence="5">The sequence shown here is derived from an EMBL/GenBank/DDBJ whole genome shotgun (WGS) entry which is preliminary data.</text>
</comment>
<feature type="domain" description="Response regulatory" evidence="4">
    <location>
        <begin position="6"/>
        <end position="120"/>
    </location>
</feature>
<dbReference type="PANTHER" id="PTHR44591">
    <property type="entry name" value="STRESS RESPONSE REGULATOR PROTEIN 1"/>
    <property type="match status" value="1"/>
</dbReference>
<keyword evidence="6" id="KW-1185">Reference proteome</keyword>
<gene>
    <name evidence="5" type="ORF">ACFSQ6_03310</name>
</gene>
<protein>
    <submittedName>
        <fullName evidence="5">PleD family two-component system response regulator</fullName>
    </submittedName>
</protein>
<keyword evidence="2" id="KW-0902">Two-component regulatory system</keyword>
<dbReference type="PROSITE" id="PS50110">
    <property type="entry name" value="RESPONSE_REGULATORY"/>
    <property type="match status" value="1"/>
</dbReference>
<dbReference type="RefSeq" id="WP_066754108.1">
    <property type="nucleotide sequence ID" value="NZ_JBHUMB010000005.1"/>
</dbReference>
<evidence type="ECO:0000256" key="2">
    <source>
        <dbReference type="ARBA" id="ARBA00023012"/>
    </source>
</evidence>
<accession>A0ABW5U912</accession>
<evidence type="ECO:0000259" key="4">
    <source>
        <dbReference type="PROSITE" id="PS50110"/>
    </source>
</evidence>
<dbReference type="Pfam" id="PF00072">
    <property type="entry name" value="Response_reg"/>
    <property type="match status" value="1"/>
</dbReference>
<feature type="modified residue" description="4-aspartylphosphate" evidence="3">
    <location>
        <position position="55"/>
    </location>
</feature>
<dbReference type="InterPro" id="IPR050595">
    <property type="entry name" value="Bact_response_regulator"/>
</dbReference>
<evidence type="ECO:0000313" key="5">
    <source>
        <dbReference type="EMBL" id="MFD2742414.1"/>
    </source>
</evidence>
<evidence type="ECO:0000256" key="1">
    <source>
        <dbReference type="ARBA" id="ARBA00022553"/>
    </source>
</evidence>
<organism evidence="5 6">
    <name type="scientific">Sphingobacterium populi</name>
    <dbReference type="NCBI Taxonomy" id="1812824"/>
    <lineage>
        <taxon>Bacteria</taxon>
        <taxon>Pseudomonadati</taxon>
        <taxon>Bacteroidota</taxon>
        <taxon>Sphingobacteriia</taxon>
        <taxon>Sphingobacteriales</taxon>
        <taxon>Sphingobacteriaceae</taxon>
        <taxon>Sphingobacterium</taxon>
    </lineage>
</organism>
<sequence length="122" mass="13658">MTPRNKIMVCDDDESIADVIQVVLEMSDMEVEVECDSSKLYSRIQIMNPKVLLIDLWMPKMSGDKVIKQLRSIEEFKNLYIVCISASMDGMHVAMEAGANAFLPKPFNMDDIVNAVDKGIAA</sequence>
<keyword evidence="1 3" id="KW-0597">Phosphoprotein</keyword>
<dbReference type="SUPFAM" id="SSF52172">
    <property type="entry name" value="CheY-like"/>
    <property type="match status" value="1"/>
</dbReference>
<dbReference type="Gene3D" id="3.40.50.2300">
    <property type="match status" value="1"/>
</dbReference>
<evidence type="ECO:0000256" key="3">
    <source>
        <dbReference type="PROSITE-ProRule" id="PRU00169"/>
    </source>
</evidence>
<name>A0ABW5U912_9SPHI</name>
<reference evidence="6" key="1">
    <citation type="journal article" date="2019" name="Int. J. Syst. Evol. Microbiol.">
        <title>The Global Catalogue of Microorganisms (GCM) 10K type strain sequencing project: providing services to taxonomists for standard genome sequencing and annotation.</title>
        <authorList>
            <consortium name="The Broad Institute Genomics Platform"/>
            <consortium name="The Broad Institute Genome Sequencing Center for Infectious Disease"/>
            <person name="Wu L."/>
            <person name="Ma J."/>
        </authorList>
    </citation>
    <scope>NUCLEOTIDE SEQUENCE [LARGE SCALE GENOMIC DNA]</scope>
    <source>
        <strain evidence="6">KCTC 42247</strain>
    </source>
</reference>
<dbReference type="Proteomes" id="UP001597418">
    <property type="component" value="Unassembled WGS sequence"/>
</dbReference>